<organism evidence="3 4">
    <name type="scientific">Phrynosoma platyrhinos</name>
    <name type="common">Desert horned lizard</name>
    <dbReference type="NCBI Taxonomy" id="52577"/>
    <lineage>
        <taxon>Eukaryota</taxon>
        <taxon>Metazoa</taxon>
        <taxon>Chordata</taxon>
        <taxon>Craniata</taxon>
        <taxon>Vertebrata</taxon>
        <taxon>Euteleostomi</taxon>
        <taxon>Lepidosauria</taxon>
        <taxon>Squamata</taxon>
        <taxon>Bifurcata</taxon>
        <taxon>Unidentata</taxon>
        <taxon>Episquamata</taxon>
        <taxon>Toxicofera</taxon>
        <taxon>Iguania</taxon>
        <taxon>Phrynosomatidae</taxon>
        <taxon>Phrynosomatinae</taxon>
        <taxon>Phrynosoma</taxon>
    </lineage>
</organism>
<reference evidence="3 4" key="1">
    <citation type="journal article" date="2022" name="Gigascience">
        <title>A chromosome-level genome assembly and annotation of the desert horned lizard, Phrynosoma platyrhinos, provides insight into chromosomal rearrangements among reptiles.</title>
        <authorList>
            <person name="Koochekian N."/>
            <person name="Ascanio A."/>
            <person name="Farleigh K."/>
            <person name="Card D.C."/>
            <person name="Schield D.R."/>
            <person name="Castoe T.A."/>
            <person name="Jezkova T."/>
        </authorList>
    </citation>
    <scope>NUCLEOTIDE SEQUENCE [LARGE SCALE GENOMIC DNA]</scope>
    <source>
        <strain evidence="3">NK-2021</strain>
    </source>
</reference>
<evidence type="ECO:0000313" key="4">
    <source>
        <dbReference type="Proteomes" id="UP000826234"/>
    </source>
</evidence>
<proteinExistence type="predicted"/>
<gene>
    <name evidence="3" type="ORF">JD844_014003</name>
</gene>
<protein>
    <submittedName>
        <fullName evidence="3">Uncharacterized protein</fullName>
    </submittedName>
</protein>
<evidence type="ECO:0000313" key="3">
    <source>
        <dbReference type="EMBL" id="KAH0630707.1"/>
    </source>
</evidence>
<keyword evidence="1" id="KW-0175">Coiled coil</keyword>
<accession>A0ABQ7TMM3</accession>
<dbReference type="Proteomes" id="UP000826234">
    <property type="component" value="Unassembled WGS sequence"/>
</dbReference>
<sequence length="181" mass="18861">MAAPPPPFPPPGTPLFPRRPMSGEEGAGPALRLAGAGAAPGSPPLSGSHVGARARGLWGLGAPGPAMEEAEGGHGGAPPSSPDAGRKEKKTLRRYWEGGPGGPEPDSSPNTQNPQRPPDGGPSRKPERPTSKRRIARVRIWVGGLVSNRRLKRHLASQEEKAESAAKQAARMELLLLEEPG</sequence>
<name>A0ABQ7TMM3_PHRPL</name>
<evidence type="ECO:0000256" key="2">
    <source>
        <dbReference type="SAM" id="MobiDB-lite"/>
    </source>
</evidence>
<feature type="compositionally biased region" description="Pro residues" evidence="2">
    <location>
        <begin position="1"/>
        <end position="14"/>
    </location>
</feature>
<dbReference type="EMBL" id="JAIPUX010000439">
    <property type="protein sequence ID" value="KAH0630707.1"/>
    <property type="molecule type" value="Genomic_DNA"/>
</dbReference>
<feature type="region of interest" description="Disordered" evidence="2">
    <location>
        <begin position="1"/>
        <end position="136"/>
    </location>
</feature>
<comment type="caution">
    <text evidence="3">The sequence shown here is derived from an EMBL/GenBank/DDBJ whole genome shotgun (WGS) entry which is preliminary data.</text>
</comment>
<feature type="compositionally biased region" description="Low complexity" evidence="2">
    <location>
        <begin position="27"/>
        <end position="57"/>
    </location>
</feature>
<keyword evidence="4" id="KW-1185">Reference proteome</keyword>
<feature type="coiled-coil region" evidence="1">
    <location>
        <begin position="148"/>
        <end position="175"/>
    </location>
</feature>
<evidence type="ECO:0000256" key="1">
    <source>
        <dbReference type="SAM" id="Coils"/>
    </source>
</evidence>